<reference evidence="1" key="1">
    <citation type="submission" date="2020-05" db="EMBL/GenBank/DDBJ databases">
        <authorList>
            <person name="Chiriac C."/>
            <person name="Salcher M."/>
            <person name="Ghai R."/>
            <person name="Kavagutti S V."/>
        </authorList>
    </citation>
    <scope>NUCLEOTIDE SEQUENCE</scope>
</reference>
<dbReference type="AlphaFoldDB" id="A0A6J6XVB4"/>
<protein>
    <submittedName>
        <fullName evidence="1">Unannotated protein</fullName>
    </submittedName>
</protein>
<accession>A0A6J6XVB4</accession>
<name>A0A6J6XVB4_9ZZZZ</name>
<proteinExistence type="predicted"/>
<dbReference type="EMBL" id="CAFAAI010000169">
    <property type="protein sequence ID" value="CAB4800952.1"/>
    <property type="molecule type" value="Genomic_DNA"/>
</dbReference>
<gene>
    <name evidence="1" type="ORF">UFOPK2992_01019</name>
</gene>
<organism evidence="1">
    <name type="scientific">freshwater metagenome</name>
    <dbReference type="NCBI Taxonomy" id="449393"/>
    <lineage>
        <taxon>unclassified sequences</taxon>
        <taxon>metagenomes</taxon>
        <taxon>ecological metagenomes</taxon>
    </lineage>
</organism>
<evidence type="ECO:0000313" key="1">
    <source>
        <dbReference type="EMBL" id="CAB4800952.1"/>
    </source>
</evidence>
<sequence>MPGRELIDRFWGGLVHWATVEQPPLASQMQRELIESRIMAAPNGAQILAEFRGAGSD</sequence>